<comment type="caution">
    <text evidence="2">The sequence shown here is derived from an EMBL/GenBank/DDBJ whole genome shotgun (WGS) entry which is preliminary data.</text>
</comment>
<keyword evidence="3" id="KW-1185">Reference proteome</keyword>
<feature type="region of interest" description="Disordered" evidence="1">
    <location>
        <begin position="40"/>
        <end position="63"/>
    </location>
</feature>
<dbReference type="Proteomes" id="UP001223072">
    <property type="component" value="Unassembled WGS sequence"/>
</dbReference>
<name>A0ABU0RZ76_9ACTN</name>
<proteinExistence type="predicted"/>
<sequence>MSNSQRPDVRGWLGGSWLDQAIDGARRTLLEGRLERTLRQFTRPSSRGRAREGGGSAELSSTG</sequence>
<organism evidence="2 3">
    <name type="scientific">Streptomyces turgidiscabies</name>
    <dbReference type="NCBI Taxonomy" id="85558"/>
    <lineage>
        <taxon>Bacteria</taxon>
        <taxon>Bacillati</taxon>
        <taxon>Actinomycetota</taxon>
        <taxon>Actinomycetes</taxon>
        <taxon>Kitasatosporales</taxon>
        <taxon>Streptomycetaceae</taxon>
        <taxon>Streptomyces</taxon>
    </lineage>
</organism>
<reference evidence="2 3" key="1">
    <citation type="submission" date="2023-07" db="EMBL/GenBank/DDBJ databases">
        <title>Comparative genomics of wheat-associated soil bacteria to identify genetic determinants of phenazine resistance.</title>
        <authorList>
            <person name="Mouncey N."/>
        </authorList>
    </citation>
    <scope>NUCLEOTIDE SEQUENCE [LARGE SCALE GENOMIC DNA]</scope>
    <source>
        <strain evidence="2 3">W2I16</strain>
    </source>
</reference>
<evidence type="ECO:0000313" key="2">
    <source>
        <dbReference type="EMBL" id="MDQ0937299.1"/>
    </source>
</evidence>
<dbReference type="EMBL" id="JAUSZS010000008">
    <property type="protein sequence ID" value="MDQ0937299.1"/>
    <property type="molecule type" value="Genomic_DNA"/>
</dbReference>
<dbReference type="RefSeq" id="WP_307630570.1">
    <property type="nucleotide sequence ID" value="NZ_JAUSZS010000008.1"/>
</dbReference>
<accession>A0ABU0RZ76</accession>
<evidence type="ECO:0000256" key="1">
    <source>
        <dbReference type="SAM" id="MobiDB-lite"/>
    </source>
</evidence>
<protein>
    <submittedName>
        <fullName evidence="2">Uncharacterized protein</fullName>
    </submittedName>
</protein>
<gene>
    <name evidence="2" type="ORF">QFZ49_007274</name>
</gene>
<evidence type="ECO:0000313" key="3">
    <source>
        <dbReference type="Proteomes" id="UP001223072"/>
    </source>
</evidence>